<accession>A0ABW2TLR1</accession>
<organism evidence="1 2">
    <name type="scientific">Actinokineospora soli</name>
    <dbReference type="NCBI Taxonomy" id="1048753"/>
    <lineage>
        <taxon>Bacteria</taxon>
        <taxon>Bacillati</taxon>
        <taxon>Actinomycetota</taxon>
        <taxon>Actinomycetes</taxon>
        <taxon>Pseudonocardiales</taxon>
        <taxon>Pseudonocardiaceae</taxon>
        <taxon>Actinokineospora</taxon>
    </lineage>
</organism>
<sequence length="114" mass="11900">MVYAFDPFVDEDAPHGEFGIAVHPLSLHVARLGEGSALVRTWAGTAPRPLSLTVSGLPAAVEAACDPISVSAGADAQLTLRVGEVDIPRTHAIVVTATCPEGRIARAYLSLTIR</sequence>
<evidence type="ECO:0000313" key="2">
    <source>
        <dbReference type="Proteomes" id="UP001596512"/>
    </source>
</evidence>
<gene>
    <name evidence="1" type="ORF">ACFQV2_12170</name>
</gene>
<comment type="caution">
    <text evidence="1">The sequence shown here is derived from an EMBL/GenBank/DDBJ whole genome shotgun (WGS) entry which is preliminary data.</text>
</comment>
<evidence type="ECO:0000313" key="1">
    <source>
        <dbReference type="EMBL" id="MFC7614183.1"/>
    </source>
</evidence>
<proteinExistence type="predicted"/>
<name>A0ABW2TLR1_9PSEU</name>
<protein>
    <submittedName>
        <fullName evidence="1">Uncharacterized protein</fullName>
    </submittedName>
</protein>
<dbReference type="Proteomes" id="UP001596512">
    <property type="component" value="Unassembled WGS sequence"/>
</dbReference>
<keyword evidence="2" id="KW-1185">Reference proteome</keyword>
<dbReference type="EMBL" id="JBHTEY010000004">
    <property type="protein sequence ID" value="MFC7614183.1"/>
    <property type="molecule type" value="Genomic_DNA"/>
</dbReference>
<reference evidence="2" key="1">
    <citation type="journal article" date="2019" name="Int. J. Syst. Evol. Microbiol.">
        <title>The Global Catalogue of Microorganisms (GCM) 10K type strain sequencing project: providing services to taxonomists for standard genome sequencing and annotation.</title>
        <authorList>
            <consortium name="The Broad Institute Genomics Platform"/>
            <consortium name="The Broad Institute Genome Sequencing Center for Infectious Disease"/>
            <person name="Wu L."/>
            <person name="Ma J."/>
        </authorList>
    </citation>
    <scope>NUCLEOTIDE SEQUENCE [LARGE SCALE GENOMIC DNA]</scope>
    <source>
        <strain evidence="2">JCM 17695</strain>
    </source>
</reference>